<evidence type="ECO:0000256" key="3">
    <source>
        <dbReference type="SAM" id="MobiDB-lite"/>
    </source>
</evidence>
<feature type="region of interest" description="Disordered" evidence="3">
    <location>
        <begin position="221"/>
        <end position="264"/>
    </location>
</feature>
<dbReference type="Gene3D" id="3.90.226.10">
    <property type="entry name" value="2-enoyl-CoA Hydratase, Chain A, domain 1"/>
    <property type="match status" value="1"/>
</dbReference>
<name>A0AAU0MHY8_9MICO</name>
<dbReference type="Proteomes" id="UP001329313">
    <property type="component" value="Chromosome"/>
</dbReference>
<dbReference type="Pfam" id="PF00378">
    <property type="entry name" value="ECH_1"/>
    <property type="match status" value="1"/>
</dbReference>
<dbReference type="GO" id="GO:0006635">
    <property type="term" value="P:fatty acid beta-oxidation"/>
    <property type="evidence" value="ECO:0007669"/>
    <property type="project" value="TreeGrafter"/>
</dbReference>
<dbReference type="PANTHER" id="PTHR11941">
    <property type="entry name" value="ENOYL-COA HYDRATASE-RELATED"/>
    <property type="match status" value="1"/>
</dbReference>
<dbReference type="InterPro" id="IPR001753">
    <property type="entry name" value="Enoyl-CoA_hydra/iso"/>
</dbReference>
<dbReference type="SUPFAM" id="SSF52096">
    <property type="entry name" value="ClpP/crotonase"/>
    <property type="match status" value="1"/>
</dbReference>
<comment type="similarity">
    <text evidence="1 2">Belongs to the enoyl-CoA hydratase/isomerase family.</text>
</comment>
<accession>A0AAU0MHY8</accession>
<dbReference type="InterPro" id="IPR018376">
    <property type="entry name" value="Enoyl-CoA_hyd/isom_CS"/>
</dbReference>
<dbReference type="RefSeq" id="WP_330171151.1">
    <property type="nucleotide sequence ID" value="NZ_CP137080.1"/>
</dbReference>
<dbReference type="CDD" id="cd06558">
    <property type="entry name" value="crotonase-like"/>
    <property type="match status" value="1"/>
</dbReference>
<organism evidence="4 5">
    <name type="scientific">Microbacterium limosum</name>
    <dbReference type="NCBI Taxonomy" id="3079935"/>
    <lineage>
        <taxon>Bacteria</taxon>
        <taxon>Bacillati</taxon>
        <taxon>Actinomycetota</taxon>
        <taxon>Actinomycetes</taxon>
        <taxon>Micrococcales</taxon>
        <taxon>Microbacteriaceae</taxon>
        <taxon>Microbacterium</taxon>
    </lineage>
</organism>
<protein>
    <submittedName>
        <fullName evidence="4">Enoyl-CoA hydratase/isomerase family protein</fullName>
    </submittedName>
</protein>
<dbReference type="PROSITE" id="PS00166">
    <property type="entry name" value="ENOYL_COA_HYDRATASE"/>
    <property type="match status" value="1"/>
</dbReference>
<reference evidence="4 5" key="1">
    <citation type="submission" date="2023-10" db="EMBL/GenBank/DDBJ databases">
        <title>Y20.</title>
        <authorList>
            <person name="Zhang G."/>
            <person name="Ding Y."/>
        </authorList>
    </citation>
    <scope>NUCLEOTIDE SEQUENCE [LARGE SCALE GENOMIC DNA]</scope>
    <source>
        <strain evidence="4 5">Y20</strain>
    </source>
</reference>
<dbReference type="InterPro" id="IPR029045">
    <property type="entry name" value="ClpP/crotonase-like_dom_sf"/>
</dbReference>
<sequence length="264" mass="27209">MISVSTRDDVGFVVLDRPRKLNALTTDMLVTLESAVRELDSAGLRAVVVSSSGAHFSAGADLAEWATPGATDAQRMSQAGARAFDALAGIAVPTIAVIRGVAAGGGLELALACDLRIAGTSARLGLPETGLANLPAYGGVDRLVALVGRSRARELLYTAELVDAGRAAEIGLVNRVVDDAALDDEVARVIEQVTAADPRANALAKALTGGTRIDGLLASFTSQTPESRERKSAFLESRSAGKRATTATDIGTQPTTNDDRGARA</sequence>
<dbReference type="EMBL" id="CP137080">
    <property type="protein sequence ID" value="WOQ70057.1"/>
    <property type="molecule type" value="Genomic_DNA"/>
</dbReference>
<proteinExistence type="inferred from homology"/>
<gene>
    <name evidence="4" type="ORF">RYJ27_02180</name>
</gene>
<dbReference type="PANTHER" id="PTHR11941:SF54">
    <property type="entry name" value="ENOYL-COA HYDRATASE, MITOCHONDRIAL"/>
    <property type="match status" value="1"/>
</dbReference>
<dbReference type="AlphaFoldDB" id="A0AAU0MHY8"/>
<evidence type="ECO:0000256" key="1">
    <source>
        <dbReference type="ARBA" id="ARBA00005254"/>
    </source>
</evidence>
<feature type="compositionally biased region" description="Polar residues" evidence="3">
    <location>
        <begin position="245"/>
        <end position="256"/>
    </location>
</feature>
<evidence type="ECO:0000256" key="2">
    <source>
        <dbReference type="RuleBase" id="RU003707"/>
    </source>
</evidence>
<dbReference type="GO" id="GO:0003824">
    <property type="term" value="F:catalytic activity"/>
    <property type="evidence" value="ECO:0007669"/>
    <property type="project" value="InterPro"/>
</dbReference>
<evidence type="ECO:0000313" key="4">
    <source>
        <dbReference type="EMBL" id="WOQ70057.1"/>
    </source>
</evidence>
<evidence type="ECO:0000313" key="5">
    <source>
        <dbReference type="Proteomes" id="UP001329313"/>
    </source>
</evidence>
<keyword evidence="5" id="KW-1185">Reference proteome</keyword>
<dbReference type="KEGG" id="mliy:RYJ27_02180"/>